<dbReference type="InterPro" id="IPR001254">
    <property type="entry name" value="Trypsin_dom"/>
</dbReference>
<dbReference type="InterPro" id="IPR009003">
    <property type="entry name" value="Peptidase_S1_PA"/>
</dbReference>
<evidence type="ECO:0000313" key="11">
    <source>
        <dbReference type="EMBL" id="EAT40969.1"/>
    </source>
</evidence>
<dbReference type="SUPFAM" id="SSF50494">
    <property type="entry name" value="Trypsin-like serine proteases"/>
    <property type="match status" value="2"/>
</dbReference>
<dbReference type="InterPro" id="IPR043504">
    <property type="entry name" value="Peptidase_S1_PA_chymotrypsin"/>
</dbReference>
<dbReference type="VEuPathDB" id="VectorBase:AAEL019963"/>
<evidence type="ECO:0000256" key="5">
    <source>
        <dbReference type="ARBA" id="ARBA00022859"/>
    </source>
</evidence>
<dbReference type="AlphaFoldDB" id="Q172N8"/>
<comment type="subcellular location">
    <subcellularLocation>
        <location evidence="1">Secreted</location>
    </subcellularLocation>
</comment>
<evidence type="ECO:0000256" key="8">
    <source>
        <dbReference type="ARBA" id="ARBA00024195"/>
    </source>
</evidence>
<dbReference type="PRINTS" id="PR00722">
    <property type="entry name" value="CHYMOTRYPSIN"/>
</dbReference>
<keyword evidence="6" id="KW-1015">Disulfide bond</keyword>
<dbReference type="CDD" id="cd00190">
    <property type="entry name" value="Tryp_SPc"/>
    <property type="match status" value="2"/>
</dbReference>
<evidence type="ECO:0000256" key="9">
    <source>
        <dbReference type="SAM" id="SignalP"/>
    </source>
</evidence>
<dbReference type="InterPro" id="IPR018114">
    <property type="entry name" value="TRYPSIN_HIS"/>
</dbReference>
<dbReference type="GO" id="GO:0045087">
    <property type="term" value="P:innate immune response"/>
    <property type="evidence" value="ECO:0007669"/>
    <property type="project" value="UniProtKB-KW"/>
</dbReference>
<accession>Q172N8</accession>
<dbReference type="GO" id="GO:0004252">
    <property type="term" value="F:serine-type endopeptidase activity"/>
    <property type="evidence" value="ECO:0007669"/>
    <property type="project" value="InterPro"/>
</dbReference>
<dbReference type="PANTHER" id="PTHR24260:SF136">
    <property type="entry name" value="GH08193P-RELATED"/>
    <property type="match status" value="1"/>
</dbReference>
<dbReference type="GO" id="GO:0005576">
    <property type="term" value="C:extracellular region"/>
    <property type="evidence" value="ECO:0007669"/>
    <property type="project" value="UniProtKB-SubCell"/>
</dbReference>
<evidence type="ECO:0000256" key="3">
    <source>
        <dbReference type="ARBA" id="ARBA00022588"/>
    </source>
</evidence>
<evidence type="ECO:0000256" key="4">
    <source>
        <dbReference type="ARBA" id="ARBA00022729"/>
    </source>
</evidence>
<protein>
    <submittedName>
        <fullName evidence="11">AAEL007347-PA</fullName>
    </submittedName>
</protein>
<reference evidence="11" key="3">
    <citation type="submission" date="2012-09" db="EMBL/GenBank/DDBJ databases">
        <authorList>
            <consortium name="VectorBase"/>
        </authorList>
    </citation>
    <scope>NUCLEOTIDE SEQUENCE</scope>
    <source>
        <strain evidence="11">Liverpool</strain>
    </source>
</reference>
<dbReference type="Pfam" id="PF00089">
    <property type="entry name" value="Trypsin"/>
    <property type="match status" value="2"/>
</dbReference>
<dbReference type="PANTHER" id="PTHR24260">
    <property type="match status" value="1"/>
</dbReference>
<dbReference type="PROSITE" id="PS50240">
    <property type="entry name" value="TRYPSIN_DOM"/>
    <property type="match status" value="2"/>
</dbReference>
<feature type="chain" id="PRO_5014307649" evidence="9">
    <location>
        <begin position="20"/>
        <end position="570"/>
    </location>
</feature>
<reference evidence="11" key="1">
    <citation type="submission" date="2005-10" db="EMBL/GenBank/DDBJ databases">
        <authorList>
            <person name="Loftus B.J."/>
            <person name="Nene V.M."/>
            <person name="Hannick L.I."/>
            <person name="Bidwell S."/>
            <person name="Haas B."/>
            <person name="Amedeo P."/>
            <person name="Orvis J."/>
            <person name="Wortman J.R."/>
            <person name="White O.R."/>
            <person name="Salzberg S."/>
            <person name="Shumway M."/>
            <person name="Koo H."/>
            <person name="Zhao Y."/>
            <person name="Holmes M."/>
            <person name="Miller J."/>
            <person name="Schatz M."/>
            <person name="Pop M."/>
            <person name="Pai G."/>
            <person name="Utterback T."/>
            <person name="Rogers Y.-H."/>
            <person name="Kravitz S."/>
            <person name="Fraser C.M."/>
        </authorList>
    </citation>
    <scope>NUCLEOTIDE SEQUENCE</scope>
    <source>
        <strain evidence="11">Liverpool</strain>
    </source>
</reference>
<dbReference type="InterPro" id="IPR051333">
    <property type="entry name" value="CLIP_Serine_Protease"/>
</dbReference>
<keyword evidence="5" id="KW-0391">Immunity</keyword>
<dbReference type="OMA" id="HDFQGRQ"/>
<dbReference type="eggNOG" id="KOG3627">
    <property type="taxonomic scope" value="Eukaryota"/>
</dbReference>
<keyword evidence="3" id="KW-0399">Innate immunity</keyword>
<evidence type="ECO:0000313" key="12">
    <source>
        <dbReference type="Proteomes" id="UP000682892"/>
    </source>
</evidence>
<dbReference type="Gene3D" id="2.40.10.10">
    <property type="entry name" value="Trypsin-like serine proteases"/>
    <property type="match status" value="3"/>
</dbReference>
<dbReference type="FunFam" id="2.40.10.10:FF:000028">
    <property type="entry name" value="Serine protease easter"/>
    <property type="match status" value="1"/>
</dbReference>
<keyword evidence="4 9" id="KW-0732">Signal</keyword>
<evidence type="ECO:0000256" key="1">
    <source>
        <dbReference type="ARBA" id="ARBA00004613"/>
    </source>
</evidence>
<dbReference type="PaxDb" id="7159-AAEL007347-PA"/>
<evidence type="ECO:0000256" key="7">
    <source>
        <dbReference type="ARBA" id="ARBA00023180"/>
    </source>
</evidence>
<dbReference type="HOGENOM" id="CLU_004497_6_1_1"/>
<evidence type="ECO:0000256" key="6">
    <source>
        <dbReference type="ARBA" id="ARBA00023157"/>
    </source>
</evidence>
<reference evidence="11" key="2">
    <citation type="journal article" date="2007" name="Science">
        <title>Genome sequence of Aedes aegypti, a major arbovirus vector.</title>
        <authorList>
            <person name="Nene V."/>
            <person name="Wortman J.R."/>
            <person name="Lawson D."/>
            <person name="Haas B."/>
            <person name="Kodira C."/>
            <person name="Tu Z.J."/>
            <person name="Loftus B."/>
            <person name="Xi Z."/>
            <person name="Megy K."/>
            <person name="Grabherr M."/>
            <person name="Ren Q."/>
            <person name="Zdobnov E.M."/>
            <person name="Lobo N.F."/>
            <person name="Campbell K.S."/>
            <person name="Brown S.E."/>
            <person name="Bonaldo M.F."/>
            <person name="Zhu J."/>
            <person name="Sinkins S.P."/>
            <person name="Hogenkamp D.G."/>
            <person name="Amedeo P."/>
            <person name="Arensburger P."/>
            <person name="Atkinson P.W."/>
            <person name="Bidwell S."/>
            <person name="Biedler J."/>
            <person name="Birney E."/>
            <person name="Bruggner R.V."/>
            <person name="Costas J."/>
            <person name="Coy M.R."/>
            <person name="Crabtree J."/>
            <person name="Crawford M."/>
            <person name="Debruyn B."/>
            <person name="Decaprio D."/>
            <person name="Eiglmeier K."/>
            <person name="Eisenstadt E."/>
            <person name="El-Dorry H."/>
            <person name="Gelbart W.M."/>
            <person name="Gomes S.L."/>
            <person name="Hammond M."/>
            <person name="Hannick L.I."/>
            <person name="Hogan J.R."/>
            <person name="Holmes M.H."/>
            <person name="Jaffe D."/>
            <person name="Johnston J.S."/>
            <person name="Kennedy R.C."/>
            <person name="Koo H."/>
            <person name="Kravitz S."/>
            <person name="Kriventseva E.V."/>
            <person name="Kulp D."/>
            <person name="Labutti K."/>
            <person name="Lee E."/>
            <person name="Li S."/>
            <person name="Lovin D.D."/>
            <person name="Mao C."/>
            <person name="Mauceli E."/>
            <person name="Menck C.F."/>
            <person name="Miller J.R."/>
            <person name="Montgomery P."/>
            <person name="Mori A."/>
            <person name="Nascimento A.L."/>
            <person name="Naveira H.F."/>
            <person name="Nusbaum C."/>
            <person name="O'leary S."/>
            <person name="Orvis J."/>
            <person name="Pertea M."/>
            <person name="Quesneville H."/>
            <person name="Reidenbach K.R."/>
            <person name="Rogers Y.H."/>
            <person name="Roth C.W."/>
            <person name="Schneider J.R."/>
            <person name="Schatz M."/>
            <person name="Shumway M."/>
            <person name="Stanke M."/>
            <person name="Stinson E.O."/>
            <person name="Tubio J.M."/>
            <person name="Vanzee J.P."/>
            <person name="Verjovski-Almeida S."/>
            <person name="Werner D."/>
            <person name="White O."/>
            <person name="Wyder S."/>
            <person name="Zeng Q."/>
            <person name="Zhao Q."/>
            <person name="Zhao Y."/>
            <person name="Hill C.A."/>
            <person name="Raikhel A.S."/>
            <person name="Soares M.B."/>
            <person name="Knudson D.L."/>
            <person name="Lee N.H."/>
            <person name="Galagan J."/>
            <person name="Salzberg S.L."/>
            <person name="Paulsen I.T."/>
            <person name="Dimopoulos G."/>
            <person name="Collins F.H."/>
            <person name="Birren B."/>
            <person name="Fraser-Liggett C.M."/>
            <person name="Severson D.W."/>
        </authorList>
    </citation>
    <scope>NUCLEOTIDE SEQUENCE [LARGE SCALE GENOMIC DNA]</scope>
    <source>
        <strain evidence="11">Liverpool</strain>
    </source>
</reference>
<gene>
    <name evidence="11" type="ORF">AaeL_AAEL007347</name>
</gene>
<dbReference type="PhylomeDB" id="Q172N8"/>
<dbReference type="Proteomes" id="UP000682892">
    <property type="component" value="Unassembled WGS sequence"/>
</dbReference>
<feature type="signal peptide" evidence="9">
    <location>
        <begin position="1"/>
        <end position="19"/>
    </location>
</feature>
<evidence type="ECO:0000256" key="2">
    <source>
        <dbReference type="ARBA" id="ARBA00022525"/>
    </source>
</evidence>
<dbReference type="SMART" id="SM00020">
    <property type="entry name" value="Tryp_SPc"/>
    <property type="match status" value="2"/>
</dbReference>
<dbReference type="EMBL" id="CH477434">
    <property type="protein sequence ID" value="EAT40969.1"/>
    <property type="molecule type" value="Genomic_DNA"/>
</dbReference>
<dbReference type="GO" id="GO:0006508">
    <property type="term" value="P:proteolysis"/>
    <property type="evidence" value="ECO:0007669"/>
    <property type="project" value="InterPro"/>
</dbReference>
<keyword evidence="7" id="KW-0325">Glycoprotein</keyword>
<sequence length="570" mass="63498">MKCSLIILFIAIQAGVSNQFKCGVPQQRTIHLIVNGFNALKGRWPWHVAIYHKNHPLTAYVCGGTLISSTHALTAAHCVINPRTGYQIPSKSILMEAGAYDLNHDFQGRQRHSVKAVYKMANYTRTSPKYDVAILELDSEVEFNQYVQPACVYSRKDLTGKVGTVVGWGITETNEVSSVLKEAELPVVDTLTCLTSNRYVFGPTLDKGMFCAGYVDGTSVCNGDSGGGIFFNINGAWHVGGIVSYKQVREGNTALCRTDGYAVFTKLYDYLPWISTVTGVNLMGVKGRKMPDGDKCEPKSANAPKIGTNAFPRNCGIYTPSRIIFGRTAKVFEFPWMAILLYKNKNLHCVGTLINKRYVLTSAICVQPSFPEKVRLGEHTRQQNVDCNEDDDCAPPVRDYQVECVVRHQNYNHKTELYNIALIRLKRNVLFEDHIQPICLPLTKNLRSAEVGSYIITGWGTTEENKLSLSLKKATILAVSGHDKCRRLFAGEQYDPKAIYTDQFCTVSEDSPAYCYGDGGGPLGQTVRFNGMRFVQFGIFSNGWGECHRSNILFTRVGAYMDWILANVRA</sequence>
<feature type="domain" description="Peptidase S1" evidence="10">
    <location>
        <begin position="33"/>
        <end position="279"/>
    </location>
</feature>
<feature type="domain" description="Peptidase S1" evidence="10">
    <location>
        <begin position="323"/>
        <end position="569"/>
    </location>
</feature>
<keyword evidence="2" id="KW-0964">Secreted</keyword>
<proteinExistence type="inferred from homology"/>
<comment type="similarity">
    <text evidence="8">Belongs to the peptidase S1 family. CLIP subfamily.</text>
</comment>
<evidence type="ECO:0000259" key="10">
    <source>
        <dbReference type="PROSITE" id="PS50240"/>
    </source>
</evidence>
<name>Q172N8_AEDAE</name>
<dbReference type="VEuPathDB" id="VectorBase:AAEL019964"/>
<dbReference type="InterPro" id="IPR001314">
    <property type="entry name" value="Peptidase_S1A"/>
</dbReference>
<dbReference type="FunFam" id="2.40.10.10:FF:000068">
    <property type="entry name" value="transmembrane protease serine 2"/>
    <property type="match status" value="1"/>
</dbReference>
<dbReference type="PROSITE" id="PS00134">
    <property type="entry name" value="TRYPSIN_HIS"/>
    <property type="match status" value="1"/>
</dbReference>
<organism evidence="11 12">
    <name type="scientific">Aedes aegypti</name>
    <name type="common">Yellowfever mosquito</name>
    <name type="synonym">Culex aegypti</name>
    <dbReference type="NCBI Taxonomy" id="7159"/>
    <lineage>
        <taxon>Eukaryota</taxon>
        <taxon>Metazoa</taxon>
        <taxon>Ecdysozoa</taxon>
        <taxon>Arthropoda</taxon>
        <taxon>Hexapoda</taxon>
        <taxon>Insecta</taxon>
        <taxon>Pterygota</taxon>
        <taxon>Neoptera</taxon>
        <taxon>Endopterygota</taxon>
        <taxon>Diptera</taxon>
        <taxon>Nematocera</taxon>
        <taxon>Culicoidea</taxon>
        <taxon>Culicidae</taxon>
        <taxon>Culicinae</taxon>
        <taxon>Aedini</taxon>
        <taxon>Aedes</taxon>
        <taxon>Stegomyia</taxon>
    </lineage>
</organism>